<organism evidence="1 2">
    <name type="scientific">Candidatus Woesebacteria bacterium GW2011_GWA1_39_12</name>
    <dbReference type="NCBI Taxonomy" id="1618549"/>
    <lineage>
        <taxon>Bacteria</taxon>
        <taxon>Candidatus Woeseibacteriota</taxon>
    </lineage>
</organism>
<comment type="caution">
    <text evidence="1">The sequence shown here is derived from an EMBL/GenBank/DDBJ whole genome shotgun (WGS) entry which is preliminary data.</text>
</comment>
<sequence length="86" mass="9866">MDSGANVCTRCGKVRIVVKTYKEYVGSSLVVTTLTSCPDSDCQAIINKQLEKEQKFRDDMKLAGDRRREEQRVRKLEDIKLLQTTK</sequence>
<reference evidence="1 2" key="1">
    <citation type="journal article" date="2015" name="Nature">
        <title>rRNA introns, odd ribosomes, and small enigmatic genomes across a large radiation of phyla.</title>
        <authorList>
            <person name="Brown C.T."/>
            <person name="Hug L.A."/>
            <person name="Thomas B.C."/>
            <person name="Sharon I."/>
            <person name="Castelle C.J."/>
            <person name="Singh A."/>
            <person name="Wilkins M.J."/>
            <person name="Williams K.H."/>
            <person name="Banfield J.F."/>
        </authorList>
    </citation>
    <scope>NUCLEOTIDE SEQUENCE [LARGE SCALE GENOMIC DNA]</scope>
</reference>
<dbReference type="Proteomes" id="UP000034325">
    <property type="component" value="Unassembled WGS sequence"/>
</dbReference>
<evidence type="ECO:0000313" key="1">
    <source>
        <dbReference type="EMBL" id="KKQ96362.1"/>
    </source>
</evidence>
<gene>
    <name evidence="1" type="ORF">UT23_C0033G0006</name>
</gene>
<accession>A0A0G0LZ54</accession>
<name>A0A0G0LZ54_9BACT</name>
<protein>
    <submittedName>
        <fullName evidence="1">Uncharacterized protein</fullName>
    </submittedName>
</protein>
<dbReference type="AlphaFoldDB" id="A0A0G0LZ54"/>
<dbReference type="EMBL" id="LBWA01000033">
    <property type="protein sequence ID" value="KKQ96362.1"/>
    <property type="molecule type" value="Genomic_DNA"/>
</dbReference>
<proteinExistence type="predicted"/>
<evidence type="ECO:0000313" key="2">
    <source>
        <dbReference type="Proteomes" id="UP000034325"/>
    </source>
</evidence>